<keyword evidence="2" id="KW-0472">Membrane</keyword>
<comment type="caution">
    <text evidence="3">The sequence shown here is derived from an EMBL/GenBank/DDBJ whole genome shotgun (WGS) entry which is preliminary data.</text>
</comment>
<feature type="compositionally biased region" description="Low complexity" evidence="1">
    <location>
        <begin position="180"/>
        <end position="189"/>
    </location>
</feature>
<dbReference type="Proteomes" id="UP001303222">
    <property type="component" value="Unassembled WGS sequence"/>
</dbReference>
<feature type="compositionally biased region" description="Low complexity" evidence="1">
    <location>
        <begin position="68"/>
        <end position="109"/>
    </location>
</feature>
<accession>A0AAN6SDJ9</accession>
<sequence length="295" mass="31872">MYSAIVTNADFAKCLPRCPVFDPPLIATATSQAPAVQLVWQERDRRNIMSGGTDRNMNTESETGSGNTAPRTTAASTAISISTSPPPSSESTDQISTGSGSKSSSGLTPPTGRNVVLIVVLSVGIPLLLFLAGGCFGIRWYRRRKRAQEQRRDQDQEELRLAEELDIITYYNNEKGQGQGQNPSIQQPQPQQPLPLPAASKVVPEIEIAAHNDRPACESKAELDAIHTARARTARHPSENFADPRVELDAVATARARAVDEEARGKRRTWERQELDGEGGVRGSGSGAGGFDVEK</sequence>
<feature type="compositionally biased region" description="Polar residues" evidence="1">
    <location>
        <begin position="53"/>
        <end position="67"/>
    </location>
</feature>
<proteinExistence type="predicted"/>
<name>A0AAN6SDJ9_9PEZI</name>
<dbReference type="AlphaFoldDB" id="A0AAN6SDJ9"/>
<evidence type="ECO:0000256" key="2">
    <source>
        <dbReference type="SAM" id="Phobius"/>
    </source>
</evidence>
<gene>
    <name evidence="3" type="ORF">QBC32DRAFT_327143</name>
</gene>
<keyword evidence="4" id="KW-1185">Reference proteome</keyword>
<feature type="region of interest" description="Disordered" evidence="1">
    <location>
        <begin position="174"/>
        <end position="196"/>
    </location>
</feature>
<feature type="region of interest" description="Disordered" evidence="1">
    <location>
        <begin position="256"/>
        <end position="295"/>
    </location>
</feature>
<keyword evidence="2" id="KW-1133">Transmembrane helix</keyword>
<protein>
    <submittedName>
        <fullName evidence="3">Uncharacterized protein</fullName>
    </submittedName>
</protein>
<feature type="transmembrane region" description="Helical" evidence="2">
    <location>
        <begin position="115"/>
        <end position="141"/>
    </location>
</feature>
<feature type="compositionally biased region" description="Basic and acidic residues" evidence="1">
    <location>
        <begin position="257"/>
        <end position="275"/>
    </location>
</feature>
<feature type="compositionally biased region" description="Gly residues" evidence="1">
    <location>
        <begin position="278"/>
        <end position="295"/>
    </location>
</feature>
<keyword evidence="2" id="KW-0812">Transmembrane</keyword>
<feature type="region of interest" description="Disordered" evidence="1">
    <location>
        <begin position="47"/>
        <end position="109"/>
    </location>
</feature>
<reference evidence="3" key="1">
    <citation type="journal article" date="2023" name="Mol. Phylogenet. Evol.">
        <title>Genome-scale phylogeny and comparative genomics of the fungal order Sordariales.</title>
        <authorList>
            <person name="Hensen N."/>
            <person name="Bonometti L."/>
            <person name="Westerberg I."/>
            <person name="Brannstrom I.O."/>
            <person name="Guillou S."/>
            <person name="Cros-Aarteil S."/>
            <person name="Calhoun S."/>
            <person name="Haridas S."/>
            <person name="Kuo A."/>
            <person name="Mondo S."/>
            <person name="Pangilinan J."/>
            <person name="Riley R."/>
            <person name="LaButti K."/>
            <person name="Andreopoulos B."/>
            <person name="Lipzen A."/>
            <person name="Chen C."/>
            <person name="Yan M."/>
            <person name="Daum C."/>
            <person name="Ng V."/>
            <person name="Clum A."/>
            <person name="Steindorff A."/>
            <person name="Ohm R.A."/>
            <person name="Martin F."/>
            <person name="Silar P."/>
            <person name="Natvig D.O."/>
            <person name="Lalanne C."/>
            <person name="Gautier V."/>
            <person name="Ament-Velasquez S.L."/>
            <person name="Kruys A."/>
            <person name="Hutchinson M.I."/>
            <person name="Powell A.J."/>
            <person name="Barry K."/>
            <person name="Miller A.N."/>
            <person name="Grigoriev I.V."/>
            <person name="Debuchy R."/>
            <person name="Gladieux P."/>
            <person name="Hiltunen Thoren M."/>
            <person name="Johannesson H."/>
        </authorList>
    </citation>
    <scope>NUCLEOTIDE SEQUENCE</scope>
    <source>
        <strain evidence="3">CBS 626.80</strain>
    </source>
</reference>
<evidence type="ECO:0000313" key="4">
    <source>
        <dbReference type="Proteomes" id="UP001303222"/>
    </source>
</evidence>
<evidence type="ECO:0000256" key="1">
    <source>
        <dbReference type="SAM" id="MobiDB-lite"/>
    </source>
</evidence>
<dbReference type="EMBL" id="MU859223">
    <property type="protein sequence ID" value="KAK3949233.1"/>
    <property type="molecule type" value="Genomic_DNA"/>
</dbReference>
<organism evidence="3 4">
    <name type="scientific">Pseudoneurospora amorphoporcata</name>
    <dbReference type="NCBI Taxonomy" id="241081"/>
    <lineage>
        <taxon>Eukaryota</taxon>
        <taxon>Fungi</taxon>
        <taxon>Dikarya</taxon>
        <taxon>Ascomycota</taxon>
        <taxon>Pezizomycotina</taxon>
        <taxon>Sordariomycetes</taxon>
        <taxon>Sordariomycetidae</taxon>
        <taxon>Sordariales</taxon>
        <taxon>Sordariaceae</taxon>
        <taxon>Pseudoneurospora</taxon>
    </lineage>
</organism>
<reference evidence="3" key="2">
    <citation type="submission" date="2023-06" db="EMBL/GenBank/DDBJ databases">
        <authorList>
            <consortium name="Lawrence Berkeley National Laboratory"/>
            <person name="Mondo S.J."/>
            <person name="Hensen N."/>
            <person name="Bonometti L."/>
            <person name="Westerberg I."/>
            <person name="Brannstrom I.O."/>
            <person name="Guillou S."/>
            <person name="Cros-Aarteil S."/>
            <person name="Calhoun S."/>
            <person name="Haridas S."/>
            <person name="Kuo A."/>
            <person name="Pangilinan J."/>
            <person name="Riley R."/>
            <person name="Labutti K."/>
            <person name="Andreopoulos B."/>
            <person name="Lipzen A."/>
            <person name="Chen C."/>
            <person name="Yanf M."/>
            <person name="Daum C."/>
            <person name="Ng V."/>
            <person name="Clum A."/>
            <person name="Steindorff A."/>
            <person name="Ohm R."/>
            <person name="Martin F."/>
            <person name="Silar P."/>
            <person name="Natvig D."/>
            <person name="Lalanne C."/>
            <person name="Gautier V."/>
            <person name="Ament-Velasquez S.L."/>
            <person name="Kruys A."/>
            <person name="Hutchinson M.I."/>
            <person name="Powell A.J."/>
            <person name="Barry K."/>
            <person name="Miller A.N."/>
            <person name="Grigoriev I.V."/>
            <person name="Debuchy R."/>
            <person name="Gladieux P."/>
            <person name="Thoren M.H."/>
            <person name="Johannesson H."/>
        </authorList>
    </citation>
    <scope>NUCLEOTIDE SEQUENCE</scope>
    <source>
        <strain evidence="3">CBS 626.80</strain>
    </source>
</reference>
<evidence type="ECO:0000313" key="3">
    <source>
        <dbReference type="EMBL" id="KAK3949233.1"/>
    </source>
</evidence>